<dbReference type="GO" id="GO:0005524">
    <property type="term" value="F:ATP binding"/>
    <property type="evidence" value="ECO:0007669"/>
    <property type="project" value="UniProtKB-UniRule"/>
</dbReference>
<dbReference type="Gene3D" id="1.10.510.10">
    <property type="entry name" value="Transferase(Phosphotransferase) domain 1"/>
    <property type="match status" value="1"/>
</dbReference>
<dbReference type="SUPFAM" id="SSF103190">
    <property type="entry name" value="Sensory domain-like"/>
    <property type="match status" value="1"/>
</dbReference>
<organism evidence="14 15">
    <name type="scientific">Marinobacterium stanieri</name>
    <dbReference type="NCBI Taxonomy" id="49186"/>
    <lineage>
        <taxon>Bacteria</taxon>
        <taxon>Pseudomonadati</taxon>
        <taxon>Pseudomonadota</taxon>
        <taxon>Gammaproteobacteria</taxon>
        <taxon>Oceanospirillales</taxon>
        <taxon>Oceanospirillaceae</taxon>
        <taxon>Marinobacterium</taxon>
    </lineage>
</organism>
<feature type="transmembrane region" description="Helical" evidence="11">
    <location>
        <begin position="284"/>
        <end position="304"/>
    </location>
</feature>
<feature type="transmembrane region" description="Helical" evidence="11">
    <location>
        <begin position="441"/>
        <end position="463"/>
    </location>
</feature>
<keyword evidence="3" id="KW-0808">Transferase</keyword>
<dbReference type="SUPFAM" id="SSF56112">
    <property type="entry name" value="Protein kinase-like (PK-like)"/>
    <property type="match status" value="1"/>
</dbReference>
<keyword evidence="6 14" id="KW-0418">Kinase</keyword>
<evidence type="ECO:0000256" key="5">
    <source>
        <dbReference type="ARBA" id="ARBA00022741"/>
    </source>
</evidence>
<accession>A0A1N6X0F3</accession>
<proteinExistence type="predicted"/>
<dbReference type="Gene3D" id="3.30.450.20">
    <property type="entry name" value="PAS domain"/>
    <property type="match status" value="1"/>
</dbReference>
<keyword evidence="2" id="KW-1003">Cell membrane</keyword>
<keyword evidence="7 10" id="KW-0067">ATP-binding</keyword>
<dbReference type="Gene3D" id="6.10.340.10">
    <property type="match status" value="1"/>
</dbReference>
<dbReference type="SMART" id="SM00304">
    <property type="entry name" value="HAMP"/>
    <property type="match status" value="1"/>
</dbReference>
<dbReference type="Gene3D" id="3.30.200.20">
    <property type="entry name" value="Phosphorylase Kinase, domain 1"/>
    <property type="match status" value="1"/>
</dbReference>
<dbReference type="InterPro" id="IPR017441">
    <property type="entry name" value="Protein_kinase_ATP_BS"/>
</dbReference>
<protein>
    <submittedName>
        <fullName evidence="14">Serine/threonine protein kinase</fullName>
    </submittedName>
</protein>
<dbReference type="SMART" id="SM00220">
    <property type="entry name" value="S_TKc"/>
    <property type="match status" value="1"/>
</dbReference>
<dbReference type="GO" id="GO:0004674">
    <property type="term" value="F:protein serine/threonine kinase activity"/>
    <property type="evidence" value="ECO:0007669"/>
    <property type="project" value="UniProtKB-KW"/>
</dbReference>
<feature type="domain" description="HAMP" evidence="13">
    <location>
        <begin position="464"/>
        <end position="516"/>
    </location>
</feature>
<dbReference type="GO" id="GO:0007165">
    <property type="term" value="P:signal transduction"/>
    <property type="evidence" value="ECO:0007669"/>
    <property type="project" value="InterPro"/>
</dbReference>
<evidence type="ECO:0000259" key="13">
    <source>
        <dbReference type="PROSITE" id="PS50885"/>
    </source>
</evidence>
<dbReference type="PROSITE" id="PS50011">
    <property type="entry name" value="PROTEIN_KINASE_DOM"/>
    <property type="match status" value="1"/>
</dbReference>
<dbReference type="Pfam" id="PF17203">
    <property type="entry name" value="sCache_3_2"/>
    <property type="match status" value="1"/>
</dbReference>
<evidence type="ECO:0000256" key="2">
    <source>
        <dbReference type="ARBA" id="ARBA00022475"/>
    </source>
</evidence>
<feature type="domain" description="Protein kinase" evidence="12">
    <location>
        <begin position="7"/>
        <end position="263"/>
    </location>
</feature>
<evidence type="ECO:0000256" key="7">
    <source>
        <dbReference type="ARBA" id="ARBA00022840"/>
    </source>
</evidence>
<dbReference type="GO" id="GO:0005886">
    <property type="term" value="C:plasma membrane"/>
    <property type="evidence" value="ECO:0007669"/>
    <property type="project" value="UniProtKB-SubCell"/>
</dbReference>
<evidence type="ECO:0000313" key="14">
    <source>
        <dbReference type="EMBL" id="SIQ95797.1"/>
    </source>
</evidence>
<evidence type="ECO:0000256" key="9">
    <source>
        <dbReference type="ARBA" id="ARBA00023136"/>
    </source>
</evidence>
<dbReference type="InterPro" id="IPR000719">
    <property type="entry name" value="Prot_kinase_dom"/>
</dbReference>
<evidence type="ECO:0000256" key="6">
    <source>
        <dbReference type="ARBA" id="ARBA00022777"/>
    </source>
</evidence>
<dbReference type="RefSeq" id="WP_076465797.1">
    <property type="nucleotide sequence ID" value="NZ_FTMN01000012.1"/>
</dbReference>
<dbReference type="Pfam" id="PF00069">
    <property type="entry name" value="Pkinase"/>
    <property type="match status" value="1"/>
</dbReference>
<keyword evidence="9 11" id="KW-0472">Membrane</keyword>
<evidence type="ECO:0000256" key="4">
    <source>
        <dbReference type="ARBA" id="ARBA00022692"/>
    </source>
</evidence>
<dbReference type="CDD" id="cd14014">
    <property type="entry name" value="STKc_PknB_like"/>
    <property type="match status" value="1"/>
</dbReference>
<dbReference type="InterPro" id="IPR033463">
    <property type="entry name" value="sCache_3"/>
</dbReference>
<dbReference type="PROSITE" id="PS50885">
    <property type="entry name" value="HAMP"/>
    <property type="match status" value="1"/>
</dbReference>
<dbReference type="InterPro" id="IPR003660">
    <property type="entry name" value="HAMP_dom"/>
</dbReference>
<evidence type="ECO:0000259" key="12">
    <source>
        <dbReference type="PROSITE" id="PS50011"/>
    </source>
</evidence>
<dbReference type="EMBL" id="FTMN01000012">
    <property type="protein sequence ID" value="SIQ95797.1"/>
    <property type="molecule type" value="Genomic_DNA"/>
</dbReference>
<keyword evidence="4 11" id="KW-0812">Transmembrane</keyword>
<dbReference type="Pfam" id="PF00672">
    <property type="entry name" value="HAMP"/>
    <property type="match status" value="1"/>
</dbReference>
<dbReference type="PANTHER" id="PTHR43289">
    <property type="entry name" value="MITOGEN-ACTIVATED PROTEIN KINASE KINASE KINASE 20-RELATED"/>
    <property type="match status" value="1"/>
</dbReference>
<comment type="subcellular location">
    <subcellularLocation>
        <location evidence="1">Cell membrane</location>
        <topology evidence="1">Multi-pass membrane protein</topology>
    </subcellularLocation>
</comment>
<name>A0A1N6X0F3_9GAMM</name>
<dbReference type="InterPro" id="IPR029151">
    <property type="entry name" value="Sensor-like_sf"/>
</dbReference>
<evidence type="ECO:0000256" key="11">
    <source>
        <dbReference type="SAM" id="Phobius"/>
    </source>
</evidence>
<dbReference type="PANTHER" id="PTHR43289:SF34">
    <property type="entry name" value="SERINE_THREONINE-PROTEIN KINASE YBDM-RELATED"/>
    <property type="match status" value="1"/>
</dbReference>
<keyword evidence="8 11" id="KW-1133">Transmembrane helix</keyword>
<sequence>MDQLGRYKLQGIIGEGAMSQVYKAYDPVLQRTLAIKVLRPEFAEDKERLRFFLNEVQVSGKLNHQNIVHIFDVGEVDNMPFIVMEYVECQSLDDWIREQSELELDTTIDIVSQIASALEYAHEKGIIHRDIKPSNILIEPSGRVRLTDFGVAYLHEHTEVGCGEAIVGTPFYMSPEQLAGHSPDRRSDLYSLGVVFYQMVFGQLPFEASSIRDLMALIQQSDVDLSTSRCPHAIKKVIQRLLHKKTSFRYPSAAELIKQLDALEIELSAQDPSWSEKINASWRYTAIVATTLSVLLMGVLVLTLNDLSGNLSGVLSSYGRMLVQQTREQVDEALLLGDELNLGITVERMSTNTEIAYLIITDHQHQIVAASHSERVGELYRPPLELEKLEESQNVSIFERQMDGERLYHMTSPIIFNEKQIGAVVMGLSAGSIDDVWDSTAWSLGAFVILACVLITVVVYYLCRFFAGQFKQLARALQSLYVGNYYTRLDVTRIDEIGHARRQFNELAEQMESFIRESDPDIEKEALPESDIQETEDRTVVIKKTEDVT</sequence>
<dbReference type="CDD" id="cd06225">
    <property type="entry name" value="HAMP"/>
    <property type="match status" value="1"/>
</dbReference>
<dbReference type="AlphaFoldDB" id="A0A1N6X0F3"/>
<dbReference type="InterPro" id="IPR011009">
    <property type="entry name" value="Kinase-like_dom_sf"/>
</dbReference>
<keyword evidence="14" id="KW-0723">Serine/threonine-protein kinase</keyword>
<dbReference type="eggNOG" id="COG0515">
    <property type="taxonomic scope" value="Bacteria"/>
</dbReference>
<gene>
    <name evidence="14" type="ORF">SAMN05421647_11254</name>
</gene>
<dbReference type="PROSITE" id="PS00108">
    <property type="entry name" value="PROTEIN_KINASE_ST"/>
    <property type="match status" value="1"/>
</dbReference>
<dbReference type="STRING" id="49186.SAMN05421647_11254"/>
<feature type="binding site" evidence="10">
    <location>
        <position position="36"/>
    </location>
    <ligand>
        <name>ATP</name>
        <dbReference type="ChEBI" id="CHEBI:30616"/>
    </ligand>
</feature>
<keyword evidence="15" id="KW-1185">Reference proteome</keyword>
<dbReference type="PROSITE" id="PS00107">
    <property type="entry name" value="PROTEIN_KINASE_ATP"/>
    <property type="match status" value="1"/>
</dbReference>
<evidence type="ECO:0000256" key="1">
    <source>
        <dbReference type="ARBA" id="ARBA00004651"/>
    </source>
</evidence>
<evidence type="ECO:0000256" key="8">
    <source>
        <dbReference type="ARBA" id="ARBA00022989"/>
    </source>
</evidence>
<dbReference type="Proteomes" id="UP000186895">
    <property type="component" value="Unassembled WGS sequence"/>
</dbReference>
<evidence type="ECO:0000256" key="10">
    <source>
        <dbReference type="PROSITE-ProRule" id="PRU10141"/>
    </source>
</evidence>
<dbReference type="InterPro" id="IPR008271">
    <property type="entry name" value="Ser/Thr_kinase_AS"/>
</dbReference>
<keyword evidence="5 10" id="KW-0547">Nucleotide-binding</keyword>
<evidence type="ECO:0000313" key="15">
    <source>
        <dbReference type="Proteomes" id="UP000186895"/>
    </source>
</evidence>
<evidence type="ECO:0000256" key="3">
    <source>
        <dbReference type="ARBA" id="ARBA00022679"/>
    </source>
</evidence>
<reference evidence="14 15" key="1">
    <citation type="submission" date="2017-01" db="EMBL/GenBank/DDBJ databases">
        <authorList>
            <person name="Mah S.A."/>
            <person name="Swanson W.J."/>
            <person name="Moy G.W."/>
            <person name="Vacquier V.D."/>
        </authorList>
    </citation>
    <scope>NUCLEOTIDE SEQUENCE [LARGE SCALE GENOMIC DNA]</scope>
    <source>
        <strain evidence="14 15">DSM 7027</strain>
    </source>
</reference>